<protein>
    <recommendedName>
        <fullName evidence="12">Palmitoyltransferase</fullName>
        <ecNumber evidence="12">2.3.1.225</ecNumber>
    </recommendedName>
</protein>
<evidence type="ECO:0000256" key="10">
    <source>
        <dbReference type="ARBA" id="ARBA00038463"/>
    </source>
</evidence>
<comment type="subcellular location">
    <subcellularLocation>
        <location evidence="1">Endoplasmic reticulum membrane</location>
        <topology evidence="1">Multi-pass membrane protein</topology>
    </subcellularLocation>
</comment>
<evidence type="ECO:0000256" key="9">
    <source>
        <dbReference type="ARBA" id="ARBA00023315"/>
    </source>
</evidence>
<accession>A0AAN7WLS4</accession>
<dbReference type="InterPro" id="IPR039859">
    <property type="entry name" value="PFA4/ZDH16/20/ERF2-like"/>
</dbReference>
<dbReference type="EC" id="2.3.1.225" evidence="12"/>
<organism evidence="14 15">
    <name type="scientific">Arxiozyma heterogenica</name>
    <dbReference type="NCBI Taxonomy" id="278026"/>
    <lineage>
        <taxon>Eukaryota</taxon>
        <taxon>Fungi</taxon>
        <taxon>Dikarya</taxon>
        <taxon>Ascomycota</taxon>
        <taxon>Saccharomycotina</taxon>
        <taxon>Saccharomycetes</taxon>
        <taxon>Saccharomycetales</taxon>
        <taxon>Saccharomycetaceae</taxon>
        <taxon>Arxiozyma</taxon>
    </lineage>
</organism>
<dbReference type="GO" id="GO:0005794">
    <property type="term" value="C:Golgi apparatus"/>
    <property type="evidence" value="ECO:0007669"/>
    <property type="project" value="TreeGrafter"/>
</dbReference>
<evidence type="ECO:0000256" key="4">
    <source>
        <dbReference type="ARBA" id="ARBA00022824"/>
    </source>
</evidence>
<evidence type="ECO:0000256" key="12">
    <source>
        <dbReference type="RuleBase" id="RU079119"/>
    </source>
</evidence>
<dbReference type="PANTHER" id="PTHR22883:SF489">
    <property type="entry name" value="PALMITOYLTRANSFERASE SWF1"/>
    <property type="match status" value="1"/>
</dbReference>
<evidence type="ECO:0000256" key="1">
    <source>
        <dbReference type="ARBA" id="ARBA00004477"/>
    </source>
</evidence>
<comment type="catalytic activity">
    <reaction evidence="11 12">
        <text>L-cysteinyl-[protein] + hexadecanoyl-CoA = S-hexadecanoyl-L-cysteinyl-[protein] + CoA</text>
        <dbReference type="Rhea" id="RHEA:36683"/>
        <dbReference type="Rhea" id="RHEA-COMP:10131"/>
        <dbReference type="Rhea" id="RHEA-COMP:11032"/>
        <dbReference type="ChEBI" id="CHEBI:29950"/>
        <dbReference type="ChEBI" id="CHEBI:57287"/>
        <dbReference type="ChEBI" id="CHEBI:57379"/>
        <dbReference type="ChEBI" id="CHEBI:74151"/>
        <dbReference type="EC" id="2.3.1.225"/>
    </reaction>
</comment>
<feature type="domain" description="Palmitoyltransferase DHHC" evidence="13">
    <location>
        <begin position="69"/>
        <end position="187"/>
    </location>
</feature>
<evidence type="ECO:0000256" key="6">
    <source>
        <dbReference type="ARBA" id="ARBA00023136"/>
    </source>
</evidence>
<evidence type="ECO:0000256" key="7">
    <source>
        <dbReference type="ARBA" id="ARBA00023139"/>
    </source>
</evidence>
<keyword evidence="9 12" id="KW-0012">Acyltransferase</keyword>
<gene>
    <name evidence="14" type="ORF">RI543_001386</name>
</gene>
<keyword evidence="4" id="KW-0256">Endoplasmic reticulum</keyword>
<evidence type="ECO:0000256" key="5">
    <source>
        <dbReference type="ARBA" id="ARBA00022989"/>
    </source>
</evidence>
<comment type="domain">
    <text evidence="12">The DHHC domain is required for palmitoyltransferase activity.</text>
</comment>
<evidence type="ECO:0000259" key="13">
    <source>
        <dbReference type="Pfam" id="PF01529"/>
    </source>
</evidence>
<dbReference type="GO" id="GO:0019706">
    <property type="term" value="F:protein-cysteine S-palmitoyltransferase activity"/>
    <property type="evidence" value="ECO:0007669"/>
    <property type="project" value="UniProtKB-EC"/>
</dbReference>
<reference evidence="15" key="1">
    <citation type="submission" date="2023-07" db="EMBL/GenBank/DDBJ databases">
        <title>A draft genome of Kazachstania heterogenica Y-27499.</title>
        <authorList>
            <person name="Donic C."/>
            <person name="Kralova J.S."/>
            <person name="Fidel L."/>
            <person name="Ben-Dor S."/>
            <person name="Jung S."/>
        </authorList>
    </citation>
    <scope>NUCLEOTIDE SEQUENCE [LARGE SCALE GENOMIC DNA]</scope>
    <source>
        <strain evidence="15">Y27499</strain>
    </source>
</reference>
<evidence type="ECO:0000313" key="15">
    <source>
        <dbReference type="Proteomes" id="UP001306508"/>
    </source>
</evidence>
<dbReference type="GO" id="GO:0005789">
    <property type="term" value="C:endoplasmic reticulum membrane"/>
    <property type="evidence" value="ECO:0007669"/>
    <property type="project" value="UniProtKB-SubCell"/>
</dbReference>
<keyword evidence="7" id="KW-0564">Palmitate</keyword>
<dbReference type="PROSITE" id="PS50216">
    <property type="entry name" value="DHHC"/>
    <property type="match status" value="1"/>
</dbReference>
<keyword evidence="6 12" id="KW-0472">Membrane</keyword>
<evidence type="ECO:0000313" key="14">
    <source>
        <dbReference type="EMBL" id="KAK5780999.1"/>
    </source>
</evidence>
<feature type="transmembrane region" description="Helical" evidence="12">
    <location>
        <begin position="151"/>
        <end position="171"/>
    </location>
</feature>
<keyword evidence="5 12" id="KW-1133">Transmembrane helix</keyword>
<sequence length="274" mass="31805">MIDLYYFNVLPLIYNYSNNLENLFILPVLVFLTLFTGLKTMLIEPQNTQSHNYQSKLNGKYPFDNILFYPKTICHTCKLEKPARSKHCSICNKCILLNDHHCIWMNNCIGKGNYLYFYGFLFGNISVTTYAFLRLLYVLLRSKALISNKPVLTLFILSGTFSVICISFTYMQLSLIKDGMTTNEKDKWFTIQEFMRNGRLVRTGAPQEDSTWFILDPDLDTQCLGSSETKYYSTNPYDHTVYTLSDFTKVESPKDIPNIYDFGSFWANLKDVCS</sequence>
<proteinExistence type="inferred from homology"/>
<keyword evidence="2 12" id="KW-0808">Transferase</keyword>
<keyword evidence="15" id="KW-1185">Reference proteome</keyword>
<comment type="caution">
    <text evidence="14">The sequence shown here is derived from an EMBL/GenBank/DDBJ whole genome shotgun (WGS) entry which is preliminary data.</text>
</comment>
<evidence type="ECO:0000256" key="3">
    <source>
        <dbReference type="ARBA" id="ARBA00022692"/>
    </source>
</evidence>
<evidence type="ECO:0000256" key="8">
    <source>
        <dbReference type="ARBA" id="ARBA00023288"/>
    </source>
</evidence>
<comment type="similarity">
    <text evidence="10">Belongs to the DHHC palmitoyltransferase family. SWF1 subfamily.</text>
</comment>
<dbReference type="InterPro" id="IPR001594">
    <property type="entry name" value="Palmitoyltrfase_DHHC"/>
</dbReference>
<feature type="transmembrane region" description="Helical" evidence="12">
    <location>
        <begin position="115"/>
        <end position="139"/>
    </location>
</feature>
<feature type="transmembrane region" description="Helical" evidence="12">
    <location>
        <begin position="20"/>
        <end position="38"/>
    </location>
</feature>
<keyword evidence="8" id="KW-0449">Lipoprotein</keyword>
<dbReference type="EMBL" id="JAWIZZ010000038">
    <property type="protein sequence ID" value="KAK5780999.1"/>
    <property type="molecule type" value="Genomic_DNA"/>
</dbReference>
<dbReference type="GO" id="GO:0006612">
    <property type="term" value="P:protein targeting to membrane"/>
    <property type="evidence" value="ECO:0007669"/>
    <property type="project" value="TreeGrafter"/>
</dbReference>
<dbReference type="PANTHER" id="PTHR22883">
    <property type="entry name" value="ZINC FINGER DHHC DOMAIN CONTAINING PROTEIN"/>
    <property type="match status" value="1"/>
</dbReference>
<keyword evidence="3 12" id="KW-0812">Transmembrane</keyword>
<dbReference type="Pfam" id="PF01529">
    <property type="entry name" value="DHHC"/>
    <property type="match status" value="1"/>
</dbReference>
<name>A0AAN7WLS4_9SACH</name>
<dbReference type="AlphaFoldDB" id="A0AAN7WLS4"/>
<evidence type="ECO:0000256" key="11">
    <source>
        <dbReference type="ARBA" id="ARBA00048048"/>
    </source>
</evidence>
<evidence type="ECO:0000256" key="2">
    <source>
        <dbReference type="ARBA" id="ARBA00022679"/>
    </source>
</evidence>
<dbReference type="Proteomes" id="UP001306508">
    <property type="component" value="Unassembled WGS sequence"/>
</dbReference>